<dbReference type="Pfam" id="PF00005">
    <property type="entry name" value="ABC_tran"/>
    <property type="match status" value="1"/>
</dbReference>
<dbReference type="PANTHER" id="PTHR43297:SF2">
    <property type="entry name" value="DIPEPTIDE TRANSPORT ATP-BINDING PROTEIN DPPD"/>
    <property type="match status" value="1"/>
</dbReference>
<keyword evidence="10" id="KW-1185">Reference proteome</keyword>
<dbReference type="InterPro" id="IPR003439">
    <property type="entry name" value="ABC_transporter-like_ATP-bd"/>
</dbReference>
<sequence>MTEPLLKVTGLTVEFLGRHGTVRAVDDVSFTIGRGEIIGLVGESASGKSTLGLALMRMVPSPGRISSGSISLEGQDLAALSEAEMRTVRGSRISLIVQDALATMNPVTTIGEQIEEVIRDHGDRSSRAERMTRAATMLREVRLPNVDQNLRRFPHELSGGMQQRVAIAEGLVLGPQVIIADEPTTALDVTVQAQILSLLREICDTRGTSIVFVTHDLATVAEICDRVMVMYAGRIVESGTVREVFRQPAHPYTKALLSGLLPLAGEPLAELDTLSGQPPRPEDWPTGCRFHPRCPLGEALDHPEICMTDDPHVDESQPHWAACHFAELQQPALTEEVAG</sequence>
<dbReference type="Pfam" id="PF08352">
    <property type="entry name" value="oligo_HPY"/>
    <property type="match status" value="1"/>
</dbReference>
<dbReference type="Proteomes" id="UP000297866">
    <property type="component" value="Unassembled WGS sequence"/>
</dbReference>
<keyword evidence="5" id="KW-0547">Nucleotide-binding</keyword>
<keyword evidence="3" id="KW-0813">Transport</keyword>
<dbReference type="InterPro" id="IPR003593">
    <property type="entry name" value="AAA+_ATPase"/>
</dbReference>
<evidence type="ECO:0000256" key="3">
    <source>
        <dbReference type="ARBA" id="ARBA00022448"/>
    </source>
</evidence>
<evidence type="ECO:0000256" key="1">
    <source>
        <dbReference type="ARBA" id="ARBA00004202"/>
    </source>
</evidence>
<evidence type="ECO:0000313" key="10">
    <source>
        <dbReference type="Proteomes" id="UP000297866"/>
    </source>
</evidence>
<organism evidence="9 10">
    <name type="scientific">Cryobacterium tagatosivorans</name>
    <dbReference type="NCBI Taxonomy" id="1259199"/>
    <lineage>
        <taxon>Bacteria</taxon>
        <taxon>Bacillati</taxon>
        <taxon>Actinomycetota</taxon>
        <taxon>Actinomycetes</taxon>
        <taxon>Micrococcales</taxon>
        <taxon>Microbacteriaceae</taxon>
        <taxon>Cryobacterium</taxon>
    </lineage>
</organism>
<comment type="similarity">
    <text evidence="2">Belongs to the ABC transporter superfamily.</text>
</comment>
<comment type="caution">
    <text evidence="9">The sequence shown here is derived from an EMBL/GenBank/DDBJ whole genome shotgun (WGS) entry which is preliminary data.</text>
</comment>
<keyword evidence="6 9" id="KW-0067">ATP-binding</keyword>
<accession>A0A4R8UJ62</accession>
<feature type="domain" description="ABC transporter" evidence="8">
    <location>
        <begin position="6"/>
        <end position="257"/>
    </location>
</feature>
<dbReference type="SUPFAM" id="SSF52540">
    <property type="entry name" value="P-loop containing nucleoside triphosphate hydrolases"/>
    <property type="match status" value="1"/>
</dbReference>
<evidence type="ECO:0000256" key="6">
    <source>
        <dbReference type="ARBA" id="ARBA00022840"/>
    </source>
</evidence>
<dbReference type="NCBIfam" id="TIGR01727">
    <property type="entry name" value="oligo_HPY"/>
    <property type="match status" value="1"/>
</dbReference>
<dbReference type="RefSeq" id="WP_134486724.1">
    <property type="nucleotide sequence ID" value="NZ_SOEZ01000006.1"/>
</dbReference>
<dbReference type="CDD" id="cd03257">
    <property type="entry name" value="ABC_NikE_OppD_transporters"/>
    <property type="match status" value="1"/>
</dbReference>
<dbReference type="PROSITE" id="PS00211">
    <property type="entry name" value="ABC_TRANSPORTER_1"/>
    <property type="match status" value="1"/>
</dbReference>
<gene>
    <name evidence="9" type="ORF">E3O23_00520</name>
</gene>
<dbReference type="InterPro" id="IPR027417">
    <property type="entry name" value="P-loop_NTPase"/>
</dbReference>
<dbReference type="FunFam" id="3.40.50.300:FF:000016">
    <property type="entry name" value="Oligopeptide ABC transporter ATP-binding component"/>
    <property type="match status" value="1"/>
</dbReference>
<dbReference type="InterPro" id="IPR013563">
    <property type="entry name" value="Oligopep_ABC_C"/>
</dbReference>
<keyword evidence="7" id="KW-0472">Membrane</keyword>
<dbReference type="GO" id="GO:0005886">
    <property type="term" value="C:plasma membrane"/>
    <property type="evidence" value="ECO:0007669"/>
    <property type="project" value="UniProtKB-SubCell"/>
</dbReference>
<dbReference type="Gene3D" id="3.40.50.300">
    <property type="entry name" value="P-loop containing nucleotide triphosphate hydrolases"/>
    <property type="match status" value="1"/>
</dbReference>
<protein>
    <submittedName>
        <fullName evidence="9">ABC transporter ATP-binding protein</fullName>
    </submittedName>
</protein>
<dbReference type="InterPro" id="IPR017871">
    <property type="entry name" value="ABC_transporter-like_CS"/>
</dbReference>
<dbReference type="GO" id="GO:0005524">
    <property type="term" value="F:ATP binding"/>
    <property type="evidence" value="ECO:0007669"/>
    <property type="project" value="UniProtKB-KW"/>
</dbReference>
<dbReference type="PROSITE" id="PS50893">
    <property type="entry name" value="ABC_TRANSPORTER_2"/>
    <property type="match status" value="1"/>
</dbReference>
<proteinExistence type="inferred from homology"/>
<reference evidence="9 10" key="1">
    <citation type="submission" date="2019-03" db="EMBL/GenBank/DDBJ databases">
        <title>Genomics of glacier-inhabiting Cryobacterium strains.</title>
        <authorList>
            <person name="Liu Q."/>
            <person name="Xin Y.-H."/>
        </authorList>
    </citation>
    <scope>NUCLEOTIDE SEQUENCE [LARGE SCALE GENOMIC DNA]</scope>
    <source>
        <strain evidence="9 10">Sr47</strain>
    </source>
</reference>
<evidence type="ECO:0000256" key="2">
    <source>
        <dbReference type="ARBA" id="ARBA00005417"/>
    </source>
</evidence>
<comment type="subcellular location">
    <subcellularLocation>
        <location evidence="1">Cell membrane</location>
        <topology evidence="1">Peripheral membrane protein</topology>
    </subcellularLocation>
</comment>
<dbReference type="GO" id="GO:0016887">
    <property type="term" value="F:ATP hydrolysis activity"/>
    <property type="evidence" value="ECO:0007669"/>
    <property type="project" value="InterPro"/>
</dbReference>
<evidence type="ECO:0000313" key="9">
    <source>
        <dbReference type="EMBL" id="TFB56735.1"/>
    </source>
</evidence>
<evidence type="ECO:0000256" key="7">
    <source>
        <dbReference type="ARBA" id="ARBA00023136"/>
    </source>
</evidence>
<evidence type="ECO:0000256" key="5">
    <source>
        <dbReference type="ARBA" id="ARBA00022741"/>
    </source>
</evidence>
<dbReference type="PANTHER" id="PTHR43297">
    <property type="entry name" value="OLIGOPEPTIDE TRANSPORT ATP-BINDING PROTEIN APPD"/>
    <property type="match status" value="1"/>
</dbReference>
<dbReference type="InterPro" id="IPR050388">
    <property type="entry name" value="ABC_Ni/Peptide_Import"/>
</dbReference>
<dbReference type="SMART" id="SM00382">
    <property type="entry name" value="AAA"/>
    <property type="match status" value="1"/>
</dbReference>
<dbReference type="OrthoDB" id="8481147at2"/>
<evidence type="ECO:0000256" key="4">
    <source>
        <dbReference type="ARBA" id="ARBA00022475"/>
    </source>
</evidence>
<keyword evidence="4" id="KW-1003">Cell membrane</keyword>
<dbReference type="AlphaFoldDB" id="A0A4R8UJ62"/>
<dbReference type="GO" id="GO:0015833">
    <property type="term" value="P:peptide transport"/>
    <property type="evidence" value="ECO:0007669"/>
    <property type="project" value="InterPro"/>
</dbReference>
<evidence type="ECO:0000259" key="8">
    <source>
        <dbReference type="PROSITE" id="PS50893"/>
    </source>
</evidence>
<dbReference type="EMBL" id="SOEZ01000006">
    <property type="protein sequence ID" value="TFB56735.1"/>
    <property type="molecule type" value="Genomic_DNA"/>
</dbReference>
<name>A0A4R8UJ62_9MICO</name>